<dbReference type="AlphaFoldDB" id="A0A9W8W638"/>
<evidence type="ECO:0000313" key="2">
    <source>
        <dbReference type="EMBL" id="KAJ4313178.1"/>
    </source>
</evidence>
<evidence type="ECO:0000256" key="1">
    <source>
        <dbReference type="SAM" id="MobiDB-lite"/>
    </source>
</evidence>
<evidence type="ECO:0000313" key="3">
    <source>
        <dbReference type="Proteomes" id="UP001140502"/>
    </source>
</evidence>
<comment type="caution">
    <text evidence="2">The sequence shown here is derived from an EMBL/GenBank/DDBJ whole genome shotgun (WGS) entry which is preliminary data.</text>
</comment>
<dbReference type="OrthoDB" id="5106856at2759"/>
<keyword evidence="3" id="KW-1185">Reference proteome</keyword>
<dbReference type="Proteomes" id="UP001140502">
    <property type="component" value="Unassembled WGS sequence"/>
</dbReference>
<reference evidence="2" key="1">
    <citation type="submission" date="2022-10" db="EMBL/GenBank/DDBJ databases">
        <title>Tapping the CABI collections for fungal endophytes: first genome assemblies for Collariella, Neodidymelliopsis, Ascochyta clinopodiicola, Didymella pomorum, Didymosphaeria variabile, Neocosmospora piperis and Neocucurbitaria cava.</title>
        <authorList>
            <person name="Hill R."/>
        </authorList>
    </citation>
    <scope>NUCLEOTIDE SEQUENCE</scope>
    <source>
        <strain evidence="2">IMI 366586</strain>
    </source>
</reference>
<protein>
    <submittedName>
        <fullName evidence="2">Uncharacterized protein</fullName>
    </submittedName>
</protein>
<proteinExistence type="predicted"/>
<name>A0A9W8W638_9HYPO</name>
<accession>A0A9W8W638</accession>
<feature type="region of interest" description="Disordered" evidence="1">
    <location>
        <begin position="111"/>
        <end position="142"/>
    </location>
</feature>
<gene>
    <name evidence="2" type="ORF">N0V84_009557</name>
</gene>
<dbReference type="EMBL" id="JAPEUR010000266">
    <property type="protein sequence ID" value="KAJ4313178.1"/>
    <property type="molecule type" value="Genomic_DNA"/>
</dbReference>
<feature type="region of interest" description="Disordered" evidence="1">
    <location>
        <begin position="1"/>
        <end position="21"/>
    </location>
</feature>
<organism evidence="2 3">
    <name type="scientific">Fusarium piperis</name>
    <dbReference type="NCBI Taxonomy" id="1435070"/>
    <lineage>
        <taxon>Eukaryota</taxon>
        <taxon>Fungi</taxon>
        <taxon>Dikarya</taxon>
        <taxon>Ascomycota</taxon>
        <taxon>Pezizomycotina</taxon>
        <taxon>Sordariomycetes</taxon>
        <taxon>Hypocreomycetidae</taxon>
        <taxon>Hypocreales</taxon>
        <taxon>Nectriaceae</taxon>
        <taxon>Fusarium</taxon>
        <taxon>Fusarium solani species complex</taxon>
    </lineage>
</organism>
<sequence>MGRITGSADAQRQFNGKDTLREDEKSLSKLATSIGIEPAKLHKKHRIVLKRKMLSSMGYTLQMLKNEGKVSEYWDPLTRKKRLQWPEDLVSEILGETATLSTVLERILKDSTPADETAPSRSSSGEATAAKPKATTNLSGGTTDPMVIIIRDDDDDDDDFLDWERDIEMGKICTSLAKTVLSDEVWML</sequence>